<protein>
    <recommendedName>
        <fullName evidence="3">Nucleoprotein</fullName>
    </recommendedName>
</protein>
<evidence type="ECO:0000313" key="2">
    <source>
        <dbReference type="Proteomes" id="UP001211204"/>
    </source>
</evidence>
<dbReference type="RefSeq" id="WP_281745094.1">
    <property type="nucleotide sequence ID" value="NZ_AP026974.1"/>
</dbReference>
<accession>A0ABM8CPL6</accession>
<proteinExistence type="predicted"/>
<evidence type="ECO:0008006" key="3">
    <source>
        <dbReference type="Google" id="ProtNLM"/>
    </source>
</evidence>
<reference evidence="1 2" key="1">
    <citation type="submission" date="2022-11" db="EMBL/GenBank/DDBJ databases">
        <title>Complete Genome Sequences of three Polynucleobacter sp. Subcluster PnecC Strains KF022, KF023, and KF032 Isolated from a Shallow Eutrophic Lake in Japan.</title>
        <authorList>
            <person name="Ogata Y."/>
            <person name="Watanabe K."/>
            <person name="Takemine S."/>
            <person name="Shindo C."/>
            <person name="Kurokawa R."/>
            <person name="Suda W."/>
        </authorList>
    </citation>
    <scope>NUCLEOTIDE SEQUENCE [LARGE SCALE GENOMIC DNA]</scope>
    <source>
        <strain evidence="1 2">KF032</strain>
    </source>
</reference>
<dbReference type="Proteomes" id="UP001211204">
    <property type="component" value="Chromosome"/>
</dbReference>
<gene>
    <name evidence="1" type="ORF">PKF032_16560</name>
</gene>
<name>A0ABM8CPL6_9BURK</name>
<organism evidence="1 2">
    <name type="scientific">Polynucleobacter yangtzensis</name>
    <dbReference type="NCBI Taxonomy" id="1743159"/>
    <lineage>
        <taxon>Bacteria</taxon>
        <taxon>Pseudomonadati</taxon>
        <taxon>Pseudomonadota</taxon>
        <taxon>Betaproteobacteria</taxon>
        <taxon>Burkholderiales</taxon>
        <taxon>Burkholderiaceae</taxon>
        <taxon>Polynucleobacter</taxon>
    </lineage>
</organism>
<sequence>MNTLVNEVTVANNVVSNDTATINFDASKPLFNLEAKRIYWEQGAYRTSNQELYGILAECLGYASITLSTKQARARAEALEEFFKARGYKHSADMPLVTRVVKAVFGNVDRRRISTYSLVLRQAVKEGITALDLPTWIEDKGGVQEIKLGHSATYVSPKAKAQLGKQYFDGKVILGNAKSELLSHVADAEFMGTSCVLLAEQMADGSFDIKAVVRSISVVNAAYVALYGHQNKVMEAAKKEVVAANDADGNIAKQA</sequence>
<evidence type="ECO:0000313" key="1">
    <source>
        <dbReference type="EMBL" id="BDT79768.1"/>
    </source>
</evidence>
<keyword evidence="2" id="KW-1185">Reference proteome</keyword>
<dbReference type="EMBL" id="AP026974">
    <property type="protein sequence ID" value="BDT79768.1"/>
    <property type="molecule type" value="Genomic_DNA"/>
</dbReference>